<gene>
    <name evidence="1" type="ORF">M409DRAFT_49078</name>
</gene>
<keyword evidence="2" id="KW-1185">Reference proteome</keyword>
<proteinExistence type="predicted"/>
<dbReference type="RefSeq" id="XP_033675108.1">
    <property type="nucleotide sequence ID" value="XM_033811132.1"/>
</dbReference>
<name>A0A6A6D7R2_ZASCE</name>
<accession>A0A6A6D7R2</accession>
<organism evidence="1 2">
    <name type="scientific">Zasmidium cellare ATCC 36951</name>
    <dbReference type="NCBI Taxonomy" id="1080233"/>
    <lineage>
        <taxon>Eukaryota</taxon>
        <taxon>Fungi</taxon>
        <taxon>Dikarya</taxon>
        <taxon>Ascomycota</taxon>
        <taxon>Pezizomycotina</taxon>
        <taxon>Dothideomycetes</taxon>
        <taxon>Dothideomycetidae</taxon>
        <taxon>Mycosphaerellales</taxon>
        <taxon>Mycosphaerellaceae</taxon>
        <taxon>Zasmidium</taxon>
    </lineage>
</organism>
<protein>
    <submittedName>
        <fullName evidence="1">Uncharacterized protein</fullName>
    </submittedName>
</protein>
<dbReference type="AlphaFoldDB" id="A0A6A6D7R2"/>
<evidence type="ECO:0000313" key="2">
    <source>
        <dbReference type="Proteomes" id="UP000799537"/>
    </source>
</evidence>
<evidence type="ECO:0000313" key="1">
    <source>
        <dbReference type="EMBL" id="KAF2174219.1"/>
    </source>
</evidence>
<dbReference type="GeneID" id="54564404"/>
<dbReference type="EMBL" id="ML993579">
    <property type="protein sequence ID" value="KAF2174219.1"/>
    <property type="molecule type" value="Genomic_DNA"/>
</dbReference>
<sequence length="151" mass="16873">MADSSRPAPPPINGKDTLFDTNIEKVFVSIIHAKQFLKRANNEQLNVYLSNAVQRIDVPHRAEKADWLLQKSNSFIDGKLSETDEKGRRGICNRMAAVSLLLVRQAAKKGAVSDLGIDWDVVKSMFDDEVHREILDHEGNHRPSEIVGATV</sequence>
<dbReference type="Proteomes" id="UP000799537">
    <property type="component" value="Unassembled WGS sequence"/>
</dbReference>
<reference evidence="1" key="1">
    <citation type="journal article" date="2020" name="Stud. Mycol.">
        <title>101 Dothideomycetes genomes: a test case for predicting lifestyles and emergence of pathogens.</title>
        <authorList>
            <person name="Haridas S."/>
            <person name="Albert R."/>
            <person name="Binder M."/>
            <person name="Bloem J."/>
            <person name="Labutti K."/>
            <person name="Salamov A."/>
            <person name="Andreopoulos B."/>
            <person name="Baker S."/>
            <person name="Barry K."/>
            <person name="Bills G."/>
            <person name="Bluhm B."/>
            <person name="Cannon C."/>
            <person name="Castanera R."/>
            <person name="Culley D."/>
            <person name="Daum C."/>
            <person name="Ezra D."/>
            <person name="Gonzalez J."/>
            <person name="Henrissat B."/>
            <person name="Kuo A."/>
            <person name="Liang C."/>
            <person name="Lipzen A."/>
            <person name="Lutzoni F."/>
            <person name="Magnuson J."/>
            <person name="Mondo S."/>
            <person name="Nolan M."/>
            <person name="Ohm R."/>
            <person name="Pangilinan J."/>
            <person name="Park H.-J."/>
            <person name="Ramirez L."/>
            <person name="Alfaro M."/>
            <person name="Sun H."/>
            <person name="Tritt A."/>
            <person name="Yoshinaga Y."/>
            <person name="Zwiers L.-H."/>
            <person name="Turgeon B."/>
            <person name="Goodwin S."/>
            <person name="Spatafora J."/>
            <person name="Crous P."/>
            <person name="Grigoriev I."/>
        </authorList>
    </citation>
    <scope>NUCLEOTIDE SEQUENCE</scope>
    <source>
        <strain evidence="1">ATCC 36951</strain>
    </source>
</reference>